<comment type="caution">
    <text evidence="1">The sequence shown here is derived from an EMBL/GenBank/DDBJ whole genome shotgun (WGS) entry which is preliminary data.</text>
</comment>
<gene>
    <name evidence="1" type="primary">Necator_chrIII.g10932</name>
    <name evidence="1" type="ORF">RB195_010167</name>
</gene>
<evidence type="ECO:0008006" key="3">
    <source>
        <dbReference type="Google" id="ProtNLM"/>
    </source>
</evidence>
<name>A0ABR1CWS2_NECAM</name>
<organism evidence="1 2">
    <name type="scientific">Necator americanus</name>
    <name type="common">Human hookworm</name>
    <dbReference type="NCBI Taxonomy" id="51031"/>
    <lineage>
        <taxon>Eukaryota</taxon>
        <taxon>Metazoa</taxon>
        <taxon>Ecdysozoa</taxon>
        <taxon>Nematoda</taxon>
        <taxon>Chromadorea</taxon>
        <taxon>Rhabditida</taxon>
        <taxon>Rhabditina</taxon>
        <taxon>Rhabditomorpha</taxon>
        <taxon>Strongyloidea</taxon>
        <taxon>Ancylostomatidae</taxon>
        <taxon>Bunostominae</taxon>
        <taxon>Necator</taxon>
    </lineage>
</organism>
<reference evidence="1 2" key="1">
    <citation type="submission" date="2023-08" db="EMBL/GenBank/DDBJ databases">
        <title>A Necator americanus chromosomal reference genome.</title>
        <authorList>
            <person name="Ilik V."/>
            <person name="Petrzelkova K.J."/>
            <person name="Pardy F."/>
            <person name="Fuh T."/>
            <person name="Niatou-Singa F.S."/>
            <person name="Gouil Q."/>
            <person name="Baker L."/>
            <person name="Ritchie M.E."/>
            <person name="Jex A.R."/>
            <person name="Gazzola D."/>
            <person name="Li H."/>
            <person name="Toshio Fujiwara R."/>
            <person name="Zhan B."/>
            <person name="Aroian R.V."/>
            <person name="Pafco B."/>
            <person name="Schwarz E.M."/>
        </authorList>
    </citation>
    <scope>NUCLEOTIDE SEQUENCE [LARGE SCALE GENOMIC DNA]</scope>
    <source>
        <strain evidence="1 2">Aroian</strain>
        <tissue evidence="1">Whole animal</tissue>
    </source>
</reference>
<evidence type="ECO:0000313" key="2">
    <source>
        <dbReference type="Proteomes" id="UP001303046"/>
    </source>
</evidence>
<protein>
    <recommendedName>
        <fullName evidence="3">Retrotransposon gag domain-containing protein</fullName>
    </recommendedName>
</protein>
<dbReference type="Proteomes" id="UP001303046">
    <property type="component" value="Unassembled WGS sequence"/>
</dbReference>
<evidence type="ECO:0000313" key="1">
    <source>
        <dbReference type="EMBL" id="KAK6742738.1"/>
    </source>
</evidence>
<proteinExistence type="predicted"/>
<dbReference type="EMBL" id="JAVFWL010000003">
    <property type="protein sequence ID" value="KAK6742738.1"/>
    <property type="molecule type" value="Genomic_DNA"/>
</dbReference>
<keyword evidence="2" id="KW-1185">Reference proteome</keyword>
<sequence length="247" mass="26922">MGPPVTRSRTLSSGSRAVAPISSLESWAVAPIHRSVSLASATGRLVRTLQELNDGDNAYGKDAKTLRDAAALATTEVWNDTRAATTSLARKVDEDTPTLLHDIGESASAVGNRIVAIPIVATYSPDGPTPRLVPFTGVARERIEELSQQERCDFNAIVAHLKQAFEGLQYRYMARQALSACQQQTRESSATFANRLLNLVRAATTGQDPCSQKERVLEEFVARLRPDIRYYVKLDNVRASGREGPNG</sequence>
<accession>A0ABR1CWS2</accession>